<accession>A0AAV4UAT2</accession>
<protein>
    <submittedName>
        <fullName evidence="1">Uncharacterized protein</fullName>
    </submittedName>
</protein>
<comment type="caution">
    <text evidence="1">The sequence shown here is derived from an EMBL/GenBank/DDBJ whole genome shotgun (WGS) entry which is preliminary data.</text>
</comment>
<keyword evidence="2" id="KW-1185">Reference proteome</keyword>
<evidence type="ECO:0000313" key="2">
    <source>
        <dbReference type="Proteomes" id="UP001054945"/>
    </source>
</evidence>
<organism evidence="1 2">
    <name type="scientific">Caerostris extrusa</name>
    <name type="common">Bark spider</name>
    <name type="synonym">Caerostris bankana</name>
    <dbReference type="NCBI Taxonomy" id="172846"/>
    <lineage>
        <taxon>Eukaryota</taxon>
        <taxon>Metazoa</taxon>
        <taxon>Ecdysozoa</taxon>
        <taxon>Arthropoda</taxon>
        <taxon>Chelicerata</taxon>
        <taxon>Arachnida</taxon>
        <taxon>Araneae</taxon>
        <taxon>Araneomorphae</taxon>
        <taxon>Entelegynae</taxon>
        <taxon>Araneoidea</taxon>
        <taxon>Araneidae</taxon>
        <taxon>Caerostris</taxon>
    </lineage>
</organism>
<reference evidence="1 2" key="1">
    <citation type="submission" date="2021-06" db="EMBL/GenBank/DDBJ databases">
        <title>Caerostris extrusa draft genome.</title>
        <authorList>
            <person name="Kono N."/>
            <person name="Arakawa K."/>
        </authorList>
    </citation>
    <scope>NUCLEOTIDE SEQUENCE [LARGE SCALE GENOMIC DNA]</scope>
</reference>
<dbReference type="Proteomes" id="UP001054945">
    <property type="component" value="Unassembled WGS sequence"/>
</dbReference>
<evidence type="ECO:0000313" key="1">
    <source>
        <dbReference type="EMBL" id="GIY54861.1"/>
    </source>
</evidence>
<gene>
    <name evidence="1" type="ORF">CEXT_375131</name>
</gene>
<dbReference type="AlphaFoldDB" id="A0AAV4UAT2"/>
<proteinExistence type="predicted"/>
<sequence length="131" mass="15291">MFQVFKDLKLQLNLNGGSGLSTLRIYFDFVITNHPWRLSTMSDVLSLIGDATLEELEILKQSEQRNQTINNMMHLTAMSHMHLIMGQPTLHNHNVCPFCQCQCINNYWIFTRCPNIEKLTLMEKFLLKSKM</sequence>
<name>A0AAV4UAT2_CAEEX</name>
<dbReference type="EMBL" id="BPLR01012560">
    <property type="protein sequence ID" value="GIY54861.1"/>
    <property type="molecule type" value="Genomic_DNA"/>
</dbReference>